<dbReference type="InterPro" id="IPR023827">
    <property type="entry name" value="Peptidase_S8_Asp-AS"/>
</dbReference>
<protein>
    <submittedName>
        <fullName evidence="9">Collagenolytic serine protease</fullName>
    </submittedName>
</protein>
<evidence type="ECO:0000256" key="7">
    <source>
        <dbReference type="RuleBase" id="RU003355"/>
    </source>
</evidence>
<proteinExistence type="inferred from homology"/>
<accession>A0A919BHB8</accession>
<evidence type="ECO:0000256" key="2">
    <source>
        <dbReference type="ARBA" id="ARBA00022670"/>
    </source>
</evidence>
<dbReference type="PROSITE" id="PS00138">
    <property type="entry name" value="SUBTILASE_SER"/>
    <property type="match status" value="1"/>
</dbReference>
<dbReference type="PROSITE" id="PS00137">
    <property type="entry name" value="SUBTILASE_HIS"/>
    <property type="match status" value="1"/>
</dbReference>
<dbReference type="PROSITE" id="PS00136">
    <property type="entry name" value="SUBTILASE_ASP"/>
    <property type="match status" value="1"/>
</dbReference>
<evidence type="ECO:0000256" key="1">
    <source>
        <dbReference type="ARBA" id="ARBA00011073"/>
    </source>
</evidence>
<keyword evidence="4 6" id="KW-0720">Serine protease</keyword>
<dbReference type="RefSeq" id="WP_189769718.1">
    <property type="nucleotide sequence ID" value="NZ_BNCK01000004.1"/>
</dbReference>
<keyword evidence="10" id="KW-1185">Reference proteome</keyword>
<feature type="domain" description="Fibronectin type-III" evidence="8">
    <location>
        <begin position="448"/>
        <end position="538"/>
    </location>
</feature>
<dbReference type="InterPro" id="IPR022398">
    <property type="entry name" value="Peptidase_S8_His-AS"/>
</dbReference>
<dbReference type="PANTHER" id="PTHR43806">
    <property type="entry name" value="PEPTIDASE S8"/>
    <property type="match status" value="1"/>
</dbReference>
<dbReference type="InterPro" id="IPR000209">
    <property type="entry name" value="Peptidase_S8/S53_dom"/>
</dbReference>
<name>A0A919BHB8_9GAMM</name>
<dbReference type="GO" id="GO:0006508">
    <property type="term" value="P:proteolysis"/>
    <property type="evidence" value="ECO:0007669"/>
    <property type="project" value="UniProtKB-KW"/>
</dbReference>
<dbReference type="EMBL" id="BNCK01000004">
    <property type="protein sequence ID" value="GHF91355.1"/>
    <property type="molecule type" value="Genomic_DNA"/>
</dbReference>
<dbReference type="AlphaFoldDB" id="A0A919BHB8"/>
<dbReference type="SMART" id="SM00060">
    <property type="entry name" value="FN3"/>
    <property type="match status" value="2"/>
</dbReference>
<evidence type="ECO:0000259" key="8">
    <source>
        <dbReference type="PROSITE" id="PS50853"/>
    </source>
</evidence>
<dbReference type="Pfam" id="PF00041">
    <property type="entry name" value="fn3"/>
    <property type="match status" value="2"/>
</dbReference>
<feature type="active site" description="Charge relay system" evidence="5 6">
    <location>
        <position position="171"/>
    </location>
</feature>
<dbReference type="InterPro" id="IPR050131">
    <property type="entry name" value="Peptidase_S8_subtilisin-like"/>
</dbReference>
<sequence length="862" mass="93318">MHLLIKLALAVTFVLNFSLLIKATANDNTLLPTRSMSLHVSKVEYSSNTVLVKYKPHANVQDKTRAHQLVNASKAKAYGVVKVLEKLTLSSNSSVEQAIEKLQHLPFIEYAEPDYKVSTTTNDSHYSLLWGLENIGQTIQGSVGTPNADIDADLAWGIYSNNGTVIVAVIDTGVNYLHPDLDNNIWVNANEIPNNNIDDDNNGYIDDVHGVDFFANDGDPMDEDGHGTHVSGTICAEAENAQGVVGVARNCQIMALRFIGPNGGYTSDAIEALNYAVMMGAKISNNSWGGGGYSQSLVAAIQNAANQGHLFIAAAGNDGVNTDSAPHYPSSYSLDNIISVAATDNKNQLAGFSNYGINSVDVGAPGVNIASTMLNSYYWSSGTSMAAPHVSGLAALLLSQHPTWSYGEIRDHILSTGVSIPSLTNKTLTGKLVNAFNALNQQVLPPVAPTNLQAQTVSHEEIQLSWLDNADNEASYTIERSINSGATWSTLVSLPANTTNHSDLGLAADTRYDYRVFASNSADNSPYSNETSATTDIMPTNITALASGEIFTFGTINGTYINTWQLDNSTQTLTERESGGKPANRYSHLQHTWTFSTAPGLMTFIVNAATSNSLDNDNFVFSYSFDGNEFTDMLTLNSGDSGQFSYAFSPSTSSQLWIRVEDTNRSPGNKSLDELVIDHMYVLIETNQGTPPVAPSNLQVSSIEGTNIDLIWTDNALDETGFSVERTLNGENNWLEIANLPTDSNSYQDSALSPTTQYQYRVRAYNFGGNSPYSNTVNVTTGSSSELQLTANGYKIKGWQYVDLSWSGLPGAVDIYRNGQIIFTTTNSQFTDEQIAKGSNSYEYLVCYQATQNCSTTTFVTF</sequence>
<dbReference type="PROSITE" id="PS50853">
    <property type="entry name" value="FN3"/>
    <property type="match status" value="2"/>
</dbReference>
<dbReference type="InterPro" id="IPR013783">
    <property type="entry name" value="Ig-like_fold"/>
</dbReference>
<dbReference type="PRINTS" id="PR00723">
    <property type="entry name" value="SUBTILISIN"/>
</dbReference>
<dbReference type="InterPro" id="IPR054399">
    <property type="entry name" value="Fervidolysin-like_N_prodom"/>
</dbReference>
<evidence type="ECO:0000256" key="5">
    <source>
        <dbReference type="PIRSR" id="PIRSR615500-1"/>
    </source>
</evidence>
<organism evidence="9 10">
    <name type="scientific">Thalassotalea marina</name>
    <dbReference type="NCBI Taxonomy" id="1673741"/>
    <lineage>
        <taxon>Bacteria</taxon>
        <taxon>Pseudomonadati</taxon>
        <taxon>Pseudomonadota</taxon>
        <taxon>Gammaproteobacteria</taxon>
        <taxon>Alteromonadales</taxon>
        <taxon>Colwelliaceae</taxon>
        <taxon>Thalassotalea</taxon>
    </lineage>
</organism>
<reference evidence="9" key="1">
    <citation type="journal article" date="2014" name="Int. J. Syst. Evol. Microbiol.">
        <title>Complete genome sequence of Corynebacterium casei LMG S-19264T (=DSM 44701T), isolated from a smear-ripened cheese.</title>
        <authorList>
            <consortium name="US DOE Joint Genome Institute (JGI-PGF)"/>
            <person name="Walter F."/>
            <person name="Albersmeier A."/>
            <person name="Kalinowski J."/>
            <person name="Ruckert C."/>
        </authorList>
    </citation>
    <scope>NUCLEOTIDE SEQUENCE</scope>
    <source>
        <strain evidence="9">KCTC 42731</strain>
    </source>
</reference>
<dbReference type="CDD" id="cd07473">
    <property type="entry name" value="Peptidases_S8_Subtilisin_like"/>
    <property type="match status" value="1"/>
</dbReference>
<dbReference type="InterPro" id="IPR034204">
    <property type="entry name" value="PfSUB1-like_cat_dom"/>
</dbReference>
<dbReference type="SUPFAM" id="SSF49265">
    <property type="entry name" value="Fibronectin type III"/>
    <property type="match status" value="1"/>
</dbReference>
<evidence type="ECO:0000313" key="9">
    <source>
        <dbReference type="EMBL" id="GHF91355.1"/>
    </source>
</evidence>
<gene>
    <name evidence="9" type="ORF">GCM10017161_18970</name>
</gene>
<keyword evidence="3 6" id="KW-0378">Hydrolase</keyword>
<reference evidence="9" key="2">
    <citation type="submission" date="2020-09" db="EMBL/GenBank/DDBJ databases">
        <authorList>
            <person name="Sun Q."/>
            <person name="Kim S."/>
        </authorList>
    </citation>
    <scope>NUCLEOTIDE SEQUENCE</scope>
    <source>
        <strain evidence="9">KCTC 42731</strain>
    </source>
</reference>
<dbReference type="InterPro" id="IPR023828">
    <property type="entry name" value="Peptidase_S8_Ser-AS"/>
</dbReference>
<dbReference type="Gene3D" id="3.40.50.200">
    <property type="entry name" value="Peptidase S8/S53 domain"/>
    <property type="match status" value="1"/>
</dbReference>
<dbReference type="SUPFAM" id="SSF52743">
    <property type="entry name" value="Subtilisin-like"/>
    <property type="match status" value="1"/>
</dbReference>
<dbReference type="Proteomes" id="UP000623842">
    <property type="component" value="Unassembled WGS sequence"/>
</dbReference>
<evidence type="ECO:0000256" key="3">
    <source>
        <dbReference type="ARBA" id="ARBA00022801"/>
    </source>
</evidence>
<comment type="similarity">
    <text evidence="1 6 7">Belongs to the peptidase S8 family.</text>
</comment>
<feature type="active site" description="Charge relay system" evidence="5 6">
    <location>
        <position position="384"/>
    </location>
</feature>
<dbReference type="InterPro" id="IPR036116">
    <property type="entry name" value="FN3_sf"/>
</dbReference>
<dbReference type="Pfam" id="PF22148">
    <property type="entry name" value="Fervidolysin_NPro-like"/>
    <property type="match status" value="1"/>
</dbReference>
<dbReference type="Pfam" id="PF00082">
    <property type="entry name" value="Peptidase_S8"/>
    <property type="match status" value="1"/>
</dbReference>
<dbReference type="PROSITE" id="PS51892">
    <property type="entry name" value="SUBTILASE"/>
    <property type="match status" value="1"/>
</dbReference>
<dbReference type="Gene3D" id="2.60.40.10">
    <property type="entry name" value="Immunoglobulins"/>
    <property type="match status" value="2"/>
</dbReference>
<dbReference type="GO" id="GO:0004252">
    <property type="term" value="F:serine-type endopeptidase activity"/>
    <property type="evidence" value="ECO:0007669"/>
    <property type="project" value="UniProtKB-UniRule"/>
</dbReference>
<feature type="domain" description="Fibronectin type-III" evidence="8">
    <location>
        <begin position="694"/>
        <end position="784"/>
    </location>
</feature>
<dbReference type="InterPro" id="IPR003961">
    <property type="entry name" value="FN3_dom"/>
</dbReference>
<dbReference type="InterPro" id="IPR036852">
    <property type="entry name" value="Peptidase_S8/S53_dom_sf"/>
</dbReference>
<evidence type="ECO:0000256" key="4">
    <source>
        <dbReference type="ARBA" id="ARBA00022825"/>
    </source>
</evidence>
<dbReference type="PANTHER" id="PTHR43806:SF11">
    <property type="entry name" value="CEREVISIN-RELATED"/>
    <property type="match status" value="1"/>
</dbReference>
<evidence type="ECO:0000256" key="6">
    <source>
        <dbReference type="PROSITE-ProRule" id="PRU01240"/>
    </source>
</evidence>
<evidence type="ECO:0000313" key="10">
    <source>
        <dbReference type="Proteomes" id="UP000623842"/>
    </source>
</evidence>
<comment type="caution">
    <text evidence="9">The sequence shown here is derived from an EMBL/GenBank/DDBJ whole genome shotgun (WGS) entry which is preliminary data.</text>
</comment>
<keyword evidence="2 6" id="KW-0645">Protease</keyword>
<feature type="active site" description="Charge relay system" evidence="5 6">
    <location>
        <position position="226"/>
    </location>
</feature>
<dbReference type="CDD" id="cd00063">
    <property type="entry name" value="FN3"/>
    <property type="match status" value="2"/>
</dbReference>
<dbReference type="InterPro" id="IPR015500">
    <property type="entry name" value="Peptidase_S8_subtilisin-rel"/>
</dbReference>